<dbReference type="Proteomes" id="UP001523230">
    <property type="component" value="Unassembled WGS sequence"/>
</dbReference>
<reference evidence="1 2" key="1">
    <citation type="submission" date="2018-05" db="EMBL/GenBank/DDBJ databases">
        <title>Isolation and characterization of genus Methanoculleus species and their viruses from deep sea marine sediment offshore southwestern Taiwan.</title>
        <authorList>
            <person name="Wei W.-H."/>
            <person name="Chen W.-C."/>
            <person name="Lai M.-C."/>
            <person name="Chen S.-C."/>
        </authorList>
    </citation>
    <scope>NUCLEOTIDE SEQUENCE [LARGE SCALE GENOMIC DNA]</scope>
    <source>
        <strain evidence="1 2">CWC-02</strain>
    </source>
</reference>
<accession>A0ABD4TAL3</accession>
<gene>
    <name evidence="1" type="ORF">DIC75_01190</name>
</gene>
<sequence>MSERFIFTRHRTNCYHCGEDADQIIKAVSAQAQVVCSACGATRIFVPRFENTGAIGICTPIGCYDIWNIEAGAPCKKCGVTGPHDLTIGCSHFTTRCRNCGYTHFYRFNLEYIGQCPVGGADEVSAPRAP</sequence>
<dbReference type="EMBL" id="QFDM01000001">
    <property type="protein sequence ID" value="MCM2464940.1"/>
    <property type="molecule type" value="Genomic_DNA"/>
</dbReference>
<organism evidence="1 2">
    <name type="scientific">Methanoculleus oceani</name>
    <dbReference type="NCBI Taxonomy" id="2184756"/>
    <lineage>
        <taxon>Archaea</taxon>
        <taxon>Methanobacteriati</taxon>
        <taxon>Methanobacteriota</taxon>
        <taxon>Stenosarchaea group</taxon>
        <taxon>Methanomicrobia</taxon>
        <taxon>Methanomicrobiales</taxon>
        <taxon>Methanomicrobiaceae</taxon>
        <taxon>Methanoculleus</taxon>
    </lineage>
</organism>
<evidence type="ECO:0000313" key="2">
    <source>
        <dbReference type="Proteomes" id="UP001523230"/>
    </source>
</evidence>
<name>A0ABD4TAL3_9EURY</name>
<proteinExistence type="predicted"/>
<dbReference type="AlphaFoldDB" id="A0ABD4TAL3"/>
<protein>
    <submittedName>
        <fullName evidence="1">Uncharacterized protein</fullName>
    </submittedName>
</protein>
<keyword evidence="2" id="KW-1185">Reference proteome</keyword>
<dbReference type="RefSeq" id="WP_250986196.1">
    <property type="nucleotide sequence ID" value="NZ_QFDM01000001.1"/>
</dbReference>
<evidence type="ECO:0000313" key="1">
    <source>
        <dbReference type="EMBL" id="MCM2464940.1"/>
    </source>
</evidence>
<comment type="caution">
    <text evidence="1">The sequence shown here is derived from an EMBL/GenBank/DDBJ whole genome shotgun (WGS) entry which is preliminary data.</text>
</comment>